<sequence length="189" mass="21905">METIDNQAFYFINHFAGHIHSIDLIFVDVAKYSPLLLGIYLIWLFFFDKSQPNTRKNVFLALLSFVLAEAIAKVAGLFYAHPQPFVSLKHVHQLIGHSIDNAFPSDHTLLFFSILGFLFFQHQTRYRWGYLVIAAIVGVSRIWVGVHYPIDVLGAALIGMLSGYLLFYWNRRNGKWLLRMDNRVKHIIH</sequence>
<dbReference type="InterPro" id="IPR000326">
    <property type="entry name" value="PAP2/HPO"/>
</dbReference>
<dbReference type="GO" id="GO:0005886">
    <property type="term" value="C:plasma membrane"/>
    <property type="evidence" value="ECO:0007669"/>
    <property type="project" value="InterPro"/>
</dbReference>
<feature type="transmembrane region" description="Helical" evidence="1">
    <location>
        <begin position="29"/>
        <end position="47"/>
    </location>
</feature>
<dbReference type="InterPro" id="IPR033879">
    <property type="entry name" value="UPP_Pase"/>
</dbReference>
<evidence type="ECO:0000256" key="1">
    <source>
        <dbReference type="SAM" id="Phobius"/>
    </source>
</evidence>
<dbReference type="CDD" id="cd03385">
    <property type="entry name" value="PAP2_BcrC_like"/>
    <property type="match status" value="1"/>
</dbReference>
<dbReference type="Gene3D" id="1.20.144.10">
    <property type="entry name" value="Phosphatidic acid phosphatase type 2/haloperoxidase"/>
    <property type="match status" value="1"/>
</dbReference>
<feature type="transmembrane region" description="Helical" evidence="1">
    <location>
        <begin position="59"/>
        <end position="81"/>
    </location>
</feature>
<organism evidence="3 4">
    <name type="scientific">Enterococcus pallens ATCC BAA-351</name>
    <dbReference type="NCBI Taxonomy" id="1158607"/>
    <lineage>
        <taxon>Bacteria</taxon>
        <taxon>Bacillati</taxon>
        <taxon>Bacillota</taxon>
        <taxon>Bacilli</taxon>
        <taxon>Lactobacillales</taxon>
        <taxon>Enterococcaceae</taxon>
        <taxon>Enterococcus</taxon>
    </lineage>
</organism>
<dbReference type="SUPFAM" id="SSF48317">
    <property type="entry name" value="Acid phosphatase/Vanadium-dependent haloperoxidase"/>
    <property type="match status" value="1"/>
</dbReference>
<dbReference type="HOGENOM" id="CLU_072573_8_1_9"/>
<dbReference type="PATRIC" id="fig|1158607.3.peg.2863"/>
<accession>R2SYW0</accession>
<dbReference type="SMART" id="SM00014">
    <property type="entry name" value="acidPPc"/>
    <property type="match status" value="1"/>
</dbReference>
<dbReference type="Proteomes" id="UP000013782">
    <property type="component" value="Unassembled WGS sequence"/>
</dbReference>
<keyword evidence="1" id="KW-0812">Transmembrane</keyword>
<proteinExistence type="predicted"/>
<evidence type="ECO:0000313" key="3">
    <source>
        <dbReference type="EMBL" id="EOH93229.1"/>
    </source>
</evidence>
<gene>
    <name evidence="3" type="ORF">UAU_02872</name>
</gene>
<keyword evidence="1" id="KW-0472">Membrane</keyword>
<comment type="caution">
    <text evidence="3">The sequence shown here is derived from an EMBL/GenBank/DDBJ whole genome shotgun (WGS) entry which is preliminary data.</text>
</comment>
<keyword evidence="4" id="KW-1185">Reference proteome</keyword>
<dbReference type="InterPro" id="IPR036938">
    <property type="entry name" value="PAP2/HPO_sf"/>
</dbReference>
<dbReference type="OrthoDB" id="9789113at2"/>
<protein>
    <recommendedName>
        <fullName evidence="2">Phosphatidic acid phosphatase type 2/haloperoxidase domain-containing protein</fullName>
    </recommendedName>
</protein>
<feature type="transmembrane region" description="Helical" evidence="1">
    <location>
        <begin position="127"/>
        <end position="146"/>
    </location>
</feature>
<evidence type="ECO:0000313" key="4">
    <source>
        <dbReference type="Proteomes" id="UP000013782"/>
    </source>
</evidence>
<reference evidence="3 4" key="1">
    <citation type="submission" date="2013-02" db="EMBL/GenBank/DDBJ databases">
        <title>The Genome Sequence of Enterococcus pallens BAA-351.</title>
        <authorList>
            <consortium name="The Broad Institute Genome Sequencing Platform"/>
            <consortium name="The Broad Institute Genome Sequencing Center for Infectious Disease"/>
            <person name="Earl A.M."/>
            <person name="Gilmore M.S."/>
            <person name="Lebreton F."/>
            <person name="Walker B."/>
            <person name="Young S.K."/>
            <person name="Zeng Q."/>
            <person name="Gargeya S."/>
            <person name="Fitzgerald M."/>
            <person name="Haas B."/>
            <person name="Abouelleil A."/>
            <person name="Alvarado L."/>
            <person name="Arachchi H.M."/>
            <person name="Berlin A.M."/>
            <person name="Chapman S.B."/>
            <person name="Dewar J."/>
            <person name="Goldberg J."/>
            <person name="Griggs A."/>
            <person name="Gujja S."/>
            <person name="Hansen M."/>
            <person name="Howarth C."/>
            <person name="Imamovic A."/>
            <person name="Larimer J."/>
            <person name="McCowan C."/>
            <person name="Murphy C."/>
            <person name="Neiman D."/>
            <person name="Pearson M."/>
            <person name="Priest M."/>
            <person name="Roberts A."/>
            <person name="Saif S."/>
            <person name="Shea T."/>
            <person name="Sisk P."/>
            <person name="Sykes S."/>
            <person name="Wortman J."/>
            <person name="Nusbaum C."/>
            <person name="Birren B."/>
        </authorList>
    </citation>
    <scope>NUCLEOTIDE SEQUENCE [LARGE SCALE GENOMIC DNA]</scope>
    <source>
        <strain evidence="3 4">ATCC BAA-351</strain>
    </source>
</reference>
<dbReference type="EMBL" id="AJAQ01000018">
    <property type="protein sequence ID" value="EOH93229.1"/>
    <property type="molecule type" value="Genomic_DNA"/>
</dbReference>
<dbReference type="GO" id="GO:0042392">
    <property type="term" value="F:sphingosine-1-phosphate phosphatase activity"/>
    <property type="evidence" value="ECO:0007669"/>
    <property type="project" value="TreeGrafter"/>
</dbReference>
<feature type="domain" description="Phosphatidic acid phosphatase type 2/haloperoxidase" evidence="2">
    <location>
        <begin position="57"/>
        <end position="167"/>
    </location>
</feature>
<dbReference type="GO" id="GO:0050380">
    <property type="term" value="F:undecaprenyl-diphosphatase activity"/>
    <property type="evidence" value="ECO:0007669"/>
    <property type="project" value="InterPro"/>
</dbReference>
<dbReference type="PANTHER" id="PTHR14969">
    <property type="entry name" value="SPHINGOSINE-1-PHOSPHATE PHOSPHOHYDROLASE"/>
    <property type="match status" value="1"/>
</dbReference>
<evidence type="ECO:0000259" key="2">
    <source>
        <dbReference type="SMART" id="SM00014"/>
    </source>
</evidence>
<dbReference type="STRING" id="160454.RV10_GL004220"/>
<dbReference type="RefSeq" id="WP_010757855.1">
    <property type="nucleotide sequence ID" value="NZ_ASWD01000001.1"/>
</dbReference>
<dbReference type="PANTHER" id="PTHR14969:SF13">
    <property type="entry name" value="AT30094P"/>
    <property type="match status" value="1"/>
</dbReference>
<dbReference type="AlphaFoldDB" id="R2SYW0"/>
<feature type="transmembrane region" description="Helical" evidence="1">
    <location>
        <begin position="152"/>
        <end position="170"/>
    </location>
</feature>
<name>R2SYW0_9ENTE</name>
<dbReference type="eggNOG" id="COG0671">
    <property type="taxonomic scope" value="Bacteria"/>
</dbReference>
<dbReference type="Pfam" id="PF01569">
    <property type="entry name" value="PAP2"/>
    <property type="match status" value="1"/>
</dbReference>
<feature type="transmembrane region" description="Helical" evidence="1">
    <location>
        <begin position="101"/>
        <end position="120"/>
    </location>
</feature>
<keyword evidence="1" id="KW-1133">Transmembrane helix</keyword>